<name>A0A5E7WDJ3_PSEFL</name>
<proteinExistence type="predicted"/>
<reference evidence="1 2" key="1">
    <citation type="submission" date="2019-09" db="EMBL/GenBank/DDBJ databases">
        <authorList>
            <person name="Chandra G."/>
            <person name="Truman W A."/>
        </authorList>
    </citation>
    <scope>NUCLEOTIDE SEQUENCE [LARGE SCALE GENOMIC DNA]</scope>
    <source>
        <strain evidence="1">PS943</strain>
    </source>
</reference>
<dbReference type="Proteomes" id="UP000325645">
    <property type="component" value="Unassembled WGS sequence"/>
</dbReference>
<dbReference type="EMBL" id="CABVJH010000005">
    <property type="protein sequence ID" value="VVQ33153.1"/>
    <property type="molecule type" value="Genomic_DNA"/>
</dbReference>
<gene>
    <name evidence="1" type="ORF">PS943_03236</name>
</gene>
<dbReference type="AlphaFoldDB" id="A0A5E7WDJ3"/>
<sequence>MTYISTTERMSFLADNPPVQELHVCESQLFSAIRSHMRALFSAIYSPEGDARQNEPALALRMEMMKWLTSPLIPNTDLLLNFGLANELHTRHRWGEYAVREVMALKDLISRYREEGSVLNKEFVQVFCNLTVEFGQDRLRIWCHRNECDLFRELLEGLTELDDHAFICSLAEYRSCPPADALIRFGPLRTHGMAKTPETLITSPAYRRLVRFVWKGLADEEGFAADPVVPAHNWLVTMRSVRHIVTGSARIDASPSAEDPADDIVFFAETKGAGRGWHRCVLVELPGDCGVLLRPGTSQLVFAPRRDDCDAIAYRHIIDVEEGDYLLIHDADANFGEISVDAAKAPLAAVWKKALADLYKRQSGLCVQKMKDAGISLRNLHRAAESWMSLNGSVIHAPQSRDHFQALLTHVIDPELIPPRNHNGQAVPGWRLAWAEVAASRSTAVEHGVMESAIVNEQLIVELRKELGHLRDMVSPDGDYHHLLTPDCGLAGSVRFDPVISIASGFAAPQEEFGKPMKLLVAEQYRCESGDAL</sequence>
<organism evidence="1 2">
    <name type="scientific">Pseudomonas fluorescens</name>
    <dbReference type="NCBI Taxonomy" id="294"/>
    <lineage>
        <taxon>Bacteria</taxon>
        <taxon>Pseudomonadati</taxon>
        <taxon>Pseudomonadota</taxon>
        <taxon>Gammaproteobacteria</taxon>
        <taxon>Pseudomonadales</taxon>
        <taxon>Pseudomonadaceae</taxon>
        <taxon>Pseudomonas</taxon>
    </lineage>
</organism>
<evidence type="ECO:0000313" key="2">
    <source>
        <dbReference type="Proteomes" id="UP000325645"/>
    </source>
</evidence>
<dbReference type="RefSeq" id="WP_150657178.1">
    <property type="nucleotide sequence ID" value="NZ_CABVJH010000005.1"/>
</dbReference>
<protein>
    <submittedName>
        <fullName evidence="1">Uncharacterized protein</fullName>
    </submittedName>
</protein>
<accession>A0A5E7WDJ3</accession>
<evidence type="ECO:0000313" key="1">
    <source>
        <dbReference type="EMBL" id="VVQ33153.1"/>
    </source>
</evidence>